<comment type="caution">
    <text evidence="2">The sequence shown here is derived from an EMBL/GenBank/DDBJ whole genome shotgun (WGS) entry which is preliminary data.</text>
</comment>
<dbReference type="InterPro" id="IPR016040">
    <property type="entry name" value="NAD(P)-bd_dom"/>
</dbReference>
<dbReference type="Proteomes" id="UP000429229">
    <property type="component" value="Unassembled WGS sequence"/>
</dbReference>
<dbReference type="EMBL" id="WTYR01000001">
    <property type="protein sequence ID" value="MXP10112.1"/>
    <property type="molecule type" value="Genomic_DNA"/>
</dbReference>
<name>A0A6I4U6M0_9SPHN</name>
<reference evidence="2 3" key="1">
    <citation type="submission" date="2019-12" db="EMBL/GenBank/DDBJ databases">
        <title>Genomic-based taxomic classification of the family Erythrobacteraceae.</title>
        <authorList>
            <person name="Xu L."/>
        </authorList>
    </citation>
    <scope>NUCLEOTIDE SEQUENCE [LARGE SCALE GENOMIC DNA]</scope>
    <source>
        <strain evidence="2 3">LMG 29519</strain>
    </source>
</reference>
<dbReference type="PANTHER" id="PTHR48079:SF6">
    <property type="entry name" value="NAD(P)-BINDING DOMAIN-CONTAINING PROTEIN-RELATED"/>
    <property type="match status" value="1"/>
</dbReference>
<dbReference type="OrthoDB" id="9814124at2"/>
<proteinExistence type="predicted"/>
<feature type="domain" description="NAD(P)-binding" evidence="1">
    <location>
        <begin position="8"/>
        <end position="192"/>
    </location>
</feature>
<accession>A0A6I4U6M0</accession>
<organism evidence="2 3">
    <name type="scientific">Alteriqipengyuania halimionae</name>
    <dbReference type="NCBI Taxonomy" id="1926630"/>
    <lineage>
        <taxon>Bacteria</taxon>
        <taxon>Pseudomonadati</taxon>
        <taxon>Pseudomonadota</taxon>
        <taxon>Alphaproteobacteria</taxon>
        <taxon>Sphingomonadales</taxon>
        <taxon>Erythrobacteraceae</taxon>
        <taxon>Alteriqipengyuania</taxon>
    </lineage>
</organism>
<dbReference type="Pfam" id="PF13460">
    <property type="entry name" value="NAD_binding_10"/>
    <property type="match status" value="1"/>
</dbReference>
<evidence type="ECO:0000313" key="3">
    <source>
        <dbReference type="Proteomes" id="UP000429229"/>
    </source>
</evidence>
<gene>
    <name evidence="2" type="ORF">GRI68_07955</name>
</gene>
<evidence type="ECO:0000259" key="1">
    <source>
        <dbReference type="Pfam" id="PF13460"/>
    </source>
</evidence>
<dbReference type="GO" id="GO:0004029">
    <property type="term" value="F:aldehyde dehydrogenase (NAD+) activity"/>
    <property type="evidence" value="ECO:0007669"/>
    <property type="project" value="TreeGrafter"/>
</dbReference>
<dbReference type="Gene3D" id="3.40.50.720">
    <property type="entry name" value="NAD(P)-binding Rossmann-like Domain"/>
    <property type="match status" value="1"/>
</dbReference>
<dbReference type="GO" id="GO:0005737">
    <property type="term" value="C:cytoplasm"/>
    <property type="evidence" value="ECO:0007669"/>
    <property type="project" value="TreeGrafter"/>
</dbReference>
<keyword evidence="3" id="KW-1185">Reference proteome</keyword>
<sequence length="301" mass="32612">MSVLAITGGTGFVGRTTVNHTLDSGHSVRALARRDQTLREGVAWIRGDLSDAAALEELVRGSDAVLHIAGVVNAPDRAGFEAANIGGTQNVIAAMERAGTKRLVLVSSLSAREPQLSLYGASKRGGEDAVRASSLDWTIVRPPAIYGPHDTEMFDLFRAAKAHLVPMPPKGRTSIVHVDDLARLLVTLAEQPTSGAIYEPDDGRIEGWEHAELATAIADAVGTRALVPRVPAPLLRLAARADRLMRGDKAKLTLDRVGYMVHPDWVASADRRPPSSLWQPQMETRAGLRDTARWYEREGWL</sequence>
<dbReference type="AlphaFoldDB" id="A0A6I4U6M0"/>
<dbReference type="PANTHER" id="PTHR48079">
    <property type="entry name" value="PROTEIN YEEZ"/>
    <property type="match status" value="1"/>
</dbReference>
<protein>
    <submittedName>
        <fullName evidence="2">NAD(P)H-binding protein</fullName>
    </submittedName>
</protein>
<dbReference type="InterPro" id="IPR036291">
    <property type="entry name" value="NAD(P)-bd_dom_sf"/>
</dbReference>
<evidence type="ECO:0000313" key="2">
    <source>
        <dbReference type="EMBL" id="MXP10112.1"/>
    </source>
</evidence>
<dbReference type="InterPro" id="IPR051783">
    <property type="entry name" value="NAD(P)-dependent_oxidoreduct"/>
</dbReference>
<dbReference type="SUPFAM" id="SSF51735">
    <property type="entry name" value="NAD(P)-binding Rossmann-fold domains"/>
    <property type="match status" value="1"/>
</dbReference>